<gene>
    <name evidence="1" type="ORF">LCGC14_0390760</name>
</gene>
<name>A0A0F9VLU6_9ZZZZ</name>
<protein>
    <submittedName>
        <fullName evidence="1">Uncharacterized protein</fullName>
    </submittedName>
</protein>
<proteinExistence type="predicted"/>
<dbReference type="EMBL" id="LAZR01000326">
    <property type="protein sequence ID" value="KKN74456.1"/>
    <property type="molecule type" value="Genomic_DNA"/>
</dbReference>
<organism evidence="1">
    <name type="scientific">marine sediment metagenome</name>
    <dbReference type="NCBI Taxonomy" id="412755"/>
    <lineage>
        <taxon>unclassified sequences</taxon>
        <taxon>metagenomes</taxon>
        <taxon>ecological metagenomes</taxon>
    </lineage>
</organism>
<evidence type="ECO:0000313" key="1">
    <source>
        <dbReference type="EMBL" id="KKN74456.1"/>
    </source>
</evidence>
<comment type="caution">
    <text evidence="1">The sequence shown here is derived from an EMBL/GenBank/DDBJ whole genome shotgun (WGS) entry which is preliminary data.</text>
</comment>
<dbReference type="AlphaFoldDB" id="A0A0F9VLU6"/>
<accession>A0A0F9VLU6</accession>
<reference evidence="1" key="1">
    <citation type="journal article" date="2015" name="Nature">
        <title>Complex archaea that bridge the gap between prokaryotes and eukaryotes.</title>
        <authorList>
            <person name="Spang A."/>
            <person name="Saw J.H."/>
            <person name="Jorgensen S.L."/>
            <person name="Zaremba-Niedzwiedzka K."/>
            <person name="Martijn J."/>
            <person name="Lind A.E."/>
            <person name="van Eijk R."/>
            <person name="Schleper C."/>
            <person name="Guy L."/>
            <person name="Ettema T.J."/>
        </authorList>
    </citation>
    <scope>NUCLEOTIDE SEQUENCE</scope>
</reference>
<sequence>MKEQKTLFDTAGAPETVDCPRCGQRCRVDLLPGSKAKMLRRSKKGLCANCAVHDWLRNTYPPNIILAQSGPKVLLFEHIQTQFAEIMKMGFADAKPDEIDWQKIVDNWELPFKNKVKATGMNPASQDVLDMEPEMQAHEENYFREEMIAKEEGFGSLREKRQAERDRIIKEEFLPLL</sequence>